<reference evidence="1" key="1">
    <citation type="submission" date="2014-09" db="EMBL/GenBank/DDBJ databases">
        <authorList>
            <person name="Magalhaes I.L.F."/>
            <person name="Oliveira U."/>
            <person name="Santos F.R."/>
            <person name="Vidigal T.H.D.A."/>
            <person name="Brescovit A.D."/>
            <person name="Santos A.J."/>
        </authorList>
    </citation>
    <scope>NUCLEOTIDE SEQUENCE</scope>
    <source>
        <tissue evidence="1">Shoot tissue taken approximately 20 cm above the soil surface</tissue>
    </source>
</reference>
<evidence type="ECO:0000313" key="1">
    <source>
        <dbReference type="EMBL" id="JAD23349.1"/>
    </source>
</evidence>
<protein>
    <submittedName>
        <fullName evidence="1">Uncharacterized protein</fullName>
    </submittedName>
</protein>
<dbReference type="AlphaFoldDB" id="A0A0A8YBK1"/>
<accession>A0A0A8YBK1</accession>
<organism evidence="1">
    <name type="scientific">Arundo donax</name>
    <name type="common">Giant reed</name>
    <name type="synonym">Donax arundinaceus</name>
    <dbReference type="NCBI Taxonomy" id="35708"/>
    <lineage>
        <taxon>Eukaryota</taxon>
        <taxon>Viridiplantae</taxon>
        <taxon>Streptophyta</taxon>
        <taxon>Embryophyta</taxon>
        <taxon>Tracheophyta</taxon>
        <taxon>Spermatophyta</taxon>
        <taxon>Magnoliopsida</taxon>
        <taxon>Liliopsida</taxon>
        <taxon>Poales</taxon>
        <taxon>Poaceae</taxon>
        <taxon>PACMAD clade</taxon>
        <taxon>Arundinoideae</taxon>
        <taxon>Arundineae</taxon>
        <taxon>Arundo</taxon>
    </lineage>
</organism>
<reference evidence="1" key="2">
    <citation type="journal article" date="2015" name="Data Brief">
        <title>Shoot transcriptome of the giant reed, Arundo donax.</title>
        <authorList>
            <person name="Barrero R.A."/>
            <person name="Guerrero F.D."/>
            <person name="Moolhuijzen P."/>
            <person name="Goolsby J.A."/>
            <person name="Tidwell J."/>
            <person name="Bellgard S.E."/>
            <person name="Bellgard M.I."/>
        </authorList>
    </citation>
    <scope>NUCLEOTIDE SEQUENCE</scope>
    <source>
        <tissue evidence="1">Shoot tissue taken approximately 20 cm above the soil surface</tissue>
    </source>
</reference>
<sequence length="49" mass="5397">MNKSNTDKQIRNLGSCTPKCGSLPKTSYGMLSPIVEHQAFDGMPVRDRS</sequence>
<dbReference type="EMBL" id="GBRH01274546">
    <property type="protein sequence ID" value="JAD23349.1"/>
    <property type="molecule type" value="Transcribed_RNA"/>
</dbReference>
<proteinExistence type="predicted"/>
<name>A0A0A8YBK1_ARUDO</name>